<comment type="caution">
    <text evidence="2">The sequence shown here is derived from an EMBL/GenBank/DDBJ whole genome shotgun (WGS) entry which is preliminary data.</text>
</comment>
<keyword evidence="3" id="KW-1185">Reference proteome</keyword>
<name>A0A7V8GLI3_9GAMM</name>
<dbReference type="RefSeq" id="WP_162311427.1">
    <property type="nucleotide sequence ID" value="NZ_JACHGU010000001.1"/>
</dbReference>
<proteinExistence type="predicted"/>
<feature type="region of interest" description="Disordered" evidence="1">
    <location>
        <begin position="145"/>
        <end position="187"/>
    </location>
</feature>
<evidence type="ECO:0000313" key="3">
    <source>
        <dbReference type="Proteomes" id="UP000462066"/>
    </source>
</evidence>
<dbReference type="InterPro" id="IPR035235">
    <property type="entry name" value="DUF5343"/>
</dbReference>
<evidence type="ECO:0000313" key="2">
    <source>
        <dbReference type="EMBL" id="KAF1685869.1"/>
    </source>
</evidence>
<protein>
    <recommendedName>
        <fullName evidence="4">DUF5343 domain-containing protein</fullName>
    </recommendedName>
</protein>
<evidence type="ECO:0000256" key="1">
    <source>
        <dbReference type="SAM" id="MobiDB-lite"/>
    </source>
</evidence>
<gene>
    <name evidence="2" type="ORF">B1992_10370</name>
</gene>
<dbReference type="Pfam" id="PF17278">
    <property type="entry name" value="DUF5343"/>
    <property type="match status" value="1"/>
</dbReference>
<dbReference type="EMBL" id="MWIP01000010">
    <property type="protein sequence ID" value="KAF1685869.1"/>
    <property type="molecule type" value="Genomic_DNA"/>
</dbReference>
<accession>A0A7V8GLI3</accession>
<organism evidence="2 3">
    <name type="scientific">Pseudoxanthomonas broegbernensis</name>
    <dbReference type="NCBI Taxonomy" id="83619"/>
    <lineage>
        <taxon>Bacteria</taxon>
        <taxon>Pseudomonadati</taxon>
        <taxon>Pseudomonadota</taxon>
        <taxon>Gammaproteobacteria</taxon>
        <taxon>Lysobacterales</taxon>
        <taxon>Lysobacteraceae</taxon>
        <taxon>Pseudoxanthomonas</taxon>
    </lineage>
</organism>
<dbReference type="Proteomes" id="UP000462066">
    <property type="component" value="Unassembled WGS sequence"/>
</dbReference>
<evidence type="ECO:0008006" key="4">
    <source>
        <dbReference type="Google" id="ProtNLM"/>
    </source>
</evidence>
<reference evidence="2 3" key="1">
    <citation type="submission" date="2017-10" db="EMBL/GenBank/DDBJ databases">
        <title>Whole genome sequencing of Pseudoxanthomonas broegbernensis DSM 12573(T).</title>
        <authorList>
            <person name="Kumar S."/>
            <person name="Bansal K."/>
            <person name="Kaur A."/>
            <person name="Patil P."/>
            <person name="Sharma S."/>
            <person name="Patil P.B."/>
        </authorList>
    </citation>
    <scope>NUCLEOTIDE SEQUENCE [LARGE SCALE GENOMIC DNA]</scope>
    <source>
        <strain evidence="2 3">DSM 12573</strain>
    </source>
</reference>
<sequence>MNDKTVKPPYTSYRSFLNLMSELKEHDVMPSAIDRSYLSKRSGSEKSALIATLKWFELVNDDGTPTERLENFIAADEQESKTLLKEMVESSYGAITDGTFNLRSATTSQLADQFRQYEISGSTLSKSITFFLAAAKEAGIAVSPHAKVPPVTGSGNGKRKTKAAVTPPVAPHAPVHSPHESSKPKAPRADMVAIPIPIFGGQDGVIYLPGQMTEKQWENVIKMTEFILKNYRDTMAEEVPEEAEEEDESS</sequence>
<dbReference type="AlphaFoldDB" id="A0A7V8GLI3"/>
<feature type="compositionally biased region" description="Low complexity" evidence="1">
    <location>
        <begin position="163"/>
        <end position="176"/>
    </location>
</feature>